<evidence type="ECO:0000259" key="6">
    <source>
        <dbReference type="PROSITE" id="PS50893"/>
    </source>
</evidence>
<comment type="caution">
    <text evidence="7">The sequence shown here is derived from an EMBL/GenBank/DDBJ whole genome shotgun (WGS) entry which is preliminary data.</text>
</comment>
<gene>
    <name evidence="7" type="ORF">GRI68_06575</name>
</gene>
<dbReference type="GO" id="GO:0016887">
    <property type="term" value="F:ATP hydrolysis activity"/>
    <property type="evidence" value="ECO:0007669"/>
    <property type="project" value="InterPro"/>
</dbReference>
<evidence type="ECO:0000256" key="5">
    <source>
        <dbReference type="ARBA" id="ARBA00037066"/>
    </source>
</evidence>
<dbReference type="EMBL" id="WTYR01000001">
    <property type="protein sequence ID" value="MXP09840.1"/>
    <property type="molecule type" value="Genomic_DNA"/>
</dbReference>
<dbReference type="InterPro" id="IPR003439">
    <property type="entry name" value="ABC_transporter-like_ATP-bd"/>
</dbReference>
<reference evidence="7 8" key="1">
    <citation type="submission" date="2019-12" db="EMBL/GenBank/DDBJ databases">
        <title>Genomic-based taxomic classification of the family Erythrobacteraceae.</title>
        <authorList>
            <person name="Xu L."/>
        </authorList>
    </citation>
    <scope>NUCLEOTIDE SEQUENCE [LARGE SCALE GENOMIC DNA]</scope>
    <source>
        <strain evidence="7 8">LMG 29519</strain>
    </source>
</reference>
<keyword evidence="4" id="KW-1278">Translocase</keyword>
<keyword evidence="3 7" id="KW-0067">ATP-binding</keyword>
<protein>
    <submittedName>
        <fullName evidence="7">ATP-binding cassette domain-containing protein</fullName>
    </submittedName>
</protein>
<dbReference type="Proteomes" id="UP000429229">
    <property type="component" value="Unassembled WGS sequence"/>
</dbReference>
<dbReference type="SUPFAM" id="SSF52540">
    <property type="entry name" value="P-loop containing nucleoside triphosphate hydrolases"/>
    <property type="match status" value="1"/>
</dbReference>
<evidence type="ECO:0000313" key="8">
    <source>
        <dbReference type="Proteomes" id="UP000429229"/>
    </source>
</evidence>
<name>A0A6I4U1G6_9SPHN</name>
<feature type="domain" description="ABC transporter" evidence="6">
    <location>
        <begin position="2"/>
        <end position="237"/>
    </location>
</feature>
<dbReference type="PANTHER" id="PTHR42794:SF1">
    <property type="entry name" value="HEMIN IMPORT ATP-BINDING PROTEIN HMUV"/>
    <property type="match status" value="1"/>
</dbReference>
<dbReference type="Pfam" id="PF00005">
    <property type="entry name" value="ABC_tran"/>
    <property type="match status" value="1"/>
</dbReference>
<dbReference type="InterPro" id="IPR003593">
    <property type="entry name" value="AAA+_ATPase"/>
</dbReference>
<evidence type="ECO:0000256" key="3">
    <source>
        <dbReference type="ARBA" id="ARBA00022840"/>
    </source>
</evidence>
<keyword evidence="2" id="KW-0547">Nucleotide-binding</keyword>
<accession>A0A6I4U1G6</accession>
<evidence type="ECO:0000313" key="7">
    <source>
        <dbReference type="EMBL" id="MXP09840.1"/>
    </source>
</evidence>
<dbReference type="PANTHER" id="PTHR42794">
    <property type="entry name" value="HEMIN IMPORT ATP-BINDING PROTEIN HMUV"/>
    <property type="match status" value="1"/>
</dbReference>
<keyword evidence="8" id="KW-1185">Reference proteome</keyword>
<dbReference type="OrthoDB" id="9810077at2"/>
<dbReference type="PROSITE" id="PS00211">
    <property type="entry name" value="ABC_TRANSPORTER_1"/>
    <property type="match status" value="1"/>
</dbReference>
<proteinExistence type="predicted"/>
<dbReference type="AlphaFoldDB" id="A0A6I4U1G6"/>
<evidence type="ECO:0000256" key="1">
    <source>
        <dbReference type="ARBA" id="ARBA00022448"/>
    </source>
</evidence>
<dbReference type="InterPro" id="IPR017871">
    <property type="entry name" value="ABC_transporter-like_CS"/>
</dbReference>
<keyword evidence="1" id="KW-0813">Transport</keyword>
<evidence type="ECO:0000256" key="2">
    <source>
        <dbReference type="ARBA" id="ARBA00022741"/>
    </source>
</evidence>
<dbReference type="SMART" id="SM00382">
    <property type="entry name" value="AAA"/>
    <property type="match status" value="1"/>
</dbReference>
<comment type="function">
    <text evidence="5">Part of the ABC transporter complex HmuTUV involved in hemin import. Responsible for energy coupling to the transport system.</text>
</comment>
<dbReference type="PROSITE" id="PS50893">
    <property type="entry name" value="ABC_TRANSPORTER_2"/>
    <property type="match status" value="1"/>
</dbReference>
<dbReference type="InterPro" id="IPR027417">
    <property type="entry name" value="P-loop_NTPase"/>
</dbReference>
<organism evidence="7 8">
    <name type="scientific">Alteriqipengyuania halimionae</name>
    <dbReference type="NCBI Taxonomy" id="1926630"/>
    <lineage>
        <taxon>Bacteria</taxon>
        <taxon>Pseudomonadati</taxon>
        <taxon>Pseudomonadota</taxon>
        <taxon>Alphaproteobacteria</taxon>
        <taxon>Sphingomonadales</taxon>
        <taxon>Erythrobacteraceae</taxon>
        <taxon>Alteriqipengyuania</taxon>
    </lineage>
</organism>
<evidence type="ECO:0000256" key="4">
    <source>
        <dbReference type="ARBA" id="ARBA00022967"/>
    </source>
</evidence>
<sequence length="258" mass="27689">MLHARDIVLANRLDGVSAAFAPGWITAICGPNGAGKSSLLSVLAGLVTPEEGSVAIERDAIAAMAARQRARTIGYLPQSPEIAWDVSVETLVELGRLPWRGGPLARRHGDASDDAAAIEAALDAMELHQLRERPLSRLSGGERSRALMARVLAGQPEWILADEPLANLDIAHQLALLRLLRREADAGRGIILVMHDLSLAMNYADEVLVLESGRRATMGPPRDALSDDVVRRVWGVDARWHGSIPDASLSFAALKDDG</sequence>
<dbReference type="GO" id="GO:0005524">
    <property type="term" value="F:ATP binding"/>
    <property type="evidence" value="ECO:0007669"/>
    <property type="project" value="UniProtKB-KW"/>
</dbReference>
<dbReference type="RefSeq" id="WP_160616502.1">
    <property type="nucleotide sequence ID" value="NZ_WTYR01000001.1"/>
</dbReference>
<dbReference type="Gene3D" id="3.40.50.300">
    <property type="entry name" value="P-loop containing nucleotide triphosphate hydrolases"/>
    <property type="match status" value="1"/>
</dbReference>